<proteinExistence type="predicted"/>
<keyword evidence="3" id="KW-1185">Reference proteome</keyword>
<name>H2ZDW8_CIOSA</name>
<organism evidence="2 3">
    <name type="scientific">Ciona savignyi</name>
    <name type="common">Pacific transparent sea squirt</name>
    <dbReference type="NCBI Taxonomy" id="51511"/>
    <lineage>
        <taxon>Eukaryota</taxon>
        <taxon>Metazoa</taxon>
        <taxon>Chordata</taxon>
        <taxon>Tunicata</taxon>
        <taxon>Ascidiacea</taxon>
        <taxon>Phlebobranchia</taxon>
        <taxon>Cionidae</taxon>
        <taxon>Ciona</taxon>
    </lineage>
</organism>
<protein>
    <submittedName>
        <fullName evidence="2">Uncharacterized protein</fullName>
    </submittedName>
</protein>
<reference evidence="2" key="3">
    <citation type="submission" date="2025-09" db="UniProtKB">
        <authorList>
            <consortium name="Ensembl"/>
        </authorList>
    </citation>
    <scope>IDENTIFICATION</scope>
</reference>
<dbReference type="Ensembl" id="ENSCSAVT00000015963.1">
    <property type="protein sequence ID" value="ENSCSAVP00000015784.1"/>
    <property type="gene ID" value="ENSCSAVG00000009274.1"/>
</dbReference>
<dbReference type="AlphaFoldDB" id="H2ZDW8"/>
<keyword evidence="1" id="KW-1133">Transmembrane helix</keyword>
<reference evidence="3" key="1">
    <citation type="submission" date="2003-08" db="EMBL/GenBank/DDBJ databases">
        <authorList>
            <person name="Birren B."/>
            <person name="Nusbaum C."/>
            <person name="Abebe A."/>
            <person name="Abouelleil A."/>
            <person name="Adekoya E."/>
            <person name="Ait-zahra M."/>
            <person name="Allen N."/>
            <person name="Allen T."/>
            <person name="An P."/>
            <person name="Anderson M."/>
            <person name="Anderson S."/>
            <person name="Arachchi H."/>
            <person name="Armbruster J."/>
            <person name="Bachantsang P."/>
            <person name="Baldwin J."/>
            <person name="Barry A."/>
            <person name="Bayul T."/>
            <person name="Blitshsteyn B."/>
            <person name="Bloom T."/>
            <person name="Blye J."/>
            <person name="Boguslavskiy L."/>
            <person name="Borowsky M."/>
            <person name="Boukhgalter B."/>
            <person name="Brunache A."/>
            <person name="Butler J."/>
            <person name="Calixte N."/>
            <person name="Calvo S."/>
            <person name="Camarata J."/>
            <person name="Campo K."/>
            <person name="Chang J."/>
            <person name="Cheshatsang Y."/>
            <person name="Citroen M."/>
            <person name="Collymore A."/>
            <person name="Considine T."/>
            <person name="Cook A."/>
            <person name="Cooke P."/>
            <person name="Corum B."/>
            <person name="Cuomo C."/>
            <person name="David R."/>
            <person name="Dawoe T."/>
            <person name="Degray S."/>
            <person name="Dodge S."/>
            <person name="Dooley K."/>
            <person name="Dorje P."/>
            <person name="Dorjee K."/>
            <person name="Dorris L."/>
            <person name="Duffey N."/>
            <person name="Dupes A."/>
            <person name="Elkins T."/>
            <person name="Engels R."/>
            <person name="Erickson J."/>
            <person name="Farina A."/>
            <person name="Faro S."/>
            <person name="Ferreira P."/>
            <person name="Fischer H."/>
            <person name="Fitzgerald M."/>
            <person name="Foley K."/>
            <person name="Gage D."/>
            <person name="Galagan J."/>
            <person name="Gearin G."/>
            <person name="Gnerre S."/>
            <person name="Gnirke A."/>
            <person name="Goyette A."/>
            <person name="Graham J."/>
            <person name="Grandbois E."/>
            <person name="Gyaltsen K."/>
            <person name="Hafez N."/>
            <person name="Hagopian D."/>
            <person name="Hagos B."/>
            <person name="Hall J."/>
            <person name="Hatcher B."/>
            <person name="Heller A."/>
            <person name="Higgins H."/>
            <person name="Honan T."/>
            <person name="Horn A."/>
            <person name="Houde N."/>
            <person name="Hughes L."/>
            <person name="Hulme W."/>
            <person name="Husby E."/>
            <person name="Iliev I."/>
            <person name="Jaffe D."/>
            <person name="Jones C."/>
            <person name="Kamal M."/>
            <person name="Kamat A."/>
            <person name="Kamvysselis M."/>
            <person name="Karlsson E."/>
            <person name="Kells C."/>
            <person name="Kieu A."/>
            <person name="Kisner P."/>
            <person name="Kodira C."/>
            <person name="Kulbokas E."/>
            <person name="Labutti K."/>
            <person name="Lama D."/>
            <person name="Landers T."/>
            <person name="Leger J."/>
            <person name="Levine S."/>
            <person name="Lewis D."/>
            <person name="Lewis T."/>
            <person name="Lindblad-toh K."/>
            <person name="Liu X."/>
            <person name="Lokyitsang T."/>
            <person name="Lokyitsang Y."/>
            <person name="Lucien O."/>
            <person name="Lui A."/>
            <person name="Ma L.J."/>
            <person name="Mabbitt R."/>
            <person name="Macdonald J."/>
            <person name="Maclean C."/>
            <person name="Major J."/>
            <person name="Manning J."/>
            <person name="Marabella R."/>
            <person name="Maru K."/>
            <person name="Matthews C."/>
            <person name="Mauceli E."/>
            <person name="Mccarthy M."/>
            <person name="Mcdonough S."/>
            <person name="Mcghee T."/>
            <person name="Meldrim J."/>
            <person name="Meneus L."/>
            <person name="Mesirov J."/>
            <person name="Mihalev A."/>
            <person name="Mihova T."/>
            <person name="Mikkelsen T."/>
            <person name="Mlenga V."/>
            <person name="Moru K."/>
            <person name="Mozes J."/>
            <person name="Mulrain L."/>
            <person name="Munson G."/>
            <person name="Naylor J."/>
            <person name="Newes C."/>
            <person name="Nguyen C."/>
            <person name="Nguyen N."/>
            <person name="Nguyen T."/>
            <person name="Nicol R."/>
            <person name="Nielsen C."/>
            <person name="Nizzari M."/>
            <person name="Norbu C."/>
            <person name="Norbu N."/>
            <person name="O'donnell P."/>
            <person name="Okoawo O."/>
            <person name="O'leary S."/>
            <person name="Omotosho B."/>
            <person name="O'neill K."/>
            <person name="Osman S."/>
            <person name="Parker S."/>
            <person name="Perrin D."/>
            <person name="Phunkhang P."/>
            <person name="Piqani B."/>
            <person name="Purcell S."/>
            <person name="Rachupka T."/>
            <person name="Ramasamy U."/>
            <person name="Rameau R."/>
            <person name="Ray V."/>
            <person name="Raymond C."/>
            <person name="Retta R."/>
            <person name="Richardson S."/>
            <person name="Rise C."/>
            <person name="Rodriguez J."/>
            <person name="Rogers J."/>
            <person name="Rogov P."/>
            <person name="Rutman M."/>
            <person name="Schupbach R."/>
            <person name="Seaman C."/>
            <person name="Settipalli S."/>
            <person name="Sharpe T."/>
            <person name="Sheridan J."/>
            <person name="Sherpa N."/>
            <person name="Shi J."/>
            <person name="Smirnov S."/>
            <person name="Smith C."/>
            <person name="Sougnez C."/>
            <person name="Spencer B."/>
            <person name="Stalker J."/>
            <person name="Stange-thomann N."/>
            <person name="Stavropoulos S."/>
            <person name="Stetson K."/>
            <person name="Stone C."/>
            <person name="Stone S."/>
            <person name="Stubbs M."/>
            <person name="Talamas J."/>
            <person name="Tchuinga P."/>
            <person name="Tenzing P."/>
            <person name="Tesfaye S."/>
            <person name="Theodore J."/>
            <person name="Thoulutsang Y."/>
            <person name="Topham K."/>
            <person name="Towey S."/>
            <person name="Tsamla T."/>
            <person name="Tsomo N."/>
            <person name="Vallee D."/>
            <person name="Vassiliev H."/>
            <person name="Venkataraman V."/>
            <person name="Vinson J."/>
            <person name="Vo A."/>
            <person name="Wade C."/>
            <person name="Wang S."/>
            <person name="Wangchuk T."/>
            <person name="Wangdi T."/>
            <person name="Whittaker C."/>
            <person name="Wilkinson J."/>
            <person name="Wu Y."/>
            <person name="Wyman D."/>
            <person name="Yadav S."/>
            <person name="Yang S."/>
            <person name="Yang X."/>
            <person name="Yeager S."/>
            <person name="Yee E."/>
            <person name="Young G."/>
            <person name="Zainoun J."/>
            <person name="Zembeck L."/>
            <person name="Zimmer A."/>
            <person name="Zody M."/>
            <person name="Lander E."/>
        </authorList>
    </citation>
    <scope>NUCLEOTIDE SEQUENCE [LARGE SCALE GENOMIC DNA]</scope>
</reference>
<dbReference type="InParanoid" id="H2ZDW8"/>
<evidence type="ECO:0000313" key="3">
    <source>
        <dbReference type="Proteomes" id="UP000007875"/>
    </source>
</evidence>
<evidence type="ECO:0000313" key="2">
    <source>
        <dbReference type="Ensembl" id="ENSCSAVP00000015784.1"/>
    </source>
</evidence>
<accession>H2ZDW8</accession>
<dbReference type="HOGENOM" id="CLU_2385508_0_0_1"/>
<keyword evidence="1" id="KW-0472">Membrane</keyword>
<evidence type="ECO:0000256" key="1">
    <source>
        <dbReference type="SAM" id="Phobius"/>
    </source>
</evidence>
<dbReference type="Proteomes" id="UP000007875">
    <property type="component" value="Unassembled WGS sequence"/>
</dbReference>
<sequence>MTTASIYSWLLHETRCRIRLMWSTTCVGWNLMSDFFRWHCLSLALFTSVVEYWWILLSFNPNAVFRCCFTHSSNKHASEACAKSSIAASLSGRR</sequence>
<feature type="transmembrane region" description="Helical" evidence="1">
    <location>
        <begin position="36"/>
        <end position="56"/>
    </location>
</feature>
<reference evidence="2" key="2">
    <citation type="submission" date="2025-08" db="UniProtKB">
        <authorList>
            <consortium name="Ensembl"/>
        </authorList>
    </citation>
    <scope>IDENTIFICATION</scope>
</reference>
<keyword evidence="1" id="KW-0812">Transmembrane</keyword>